<organism evidence="2 3">
    <name type="scientific">Liparis tanakae</name>
    <name type="common">Tanaka's snailfish</name>
    <dbReference type="NCBI Taxonomy" id="230148"/>
    <lineage>
        <taxon>Eukaryota</taxon>
        <taxon>Metazoa</taxon>
        <taxon>Chordata</taxon>
        <taxon>Craniata</taxon>
        <taxon>Vertebrata</taxon>
        <taxon>Euteleostomi</taxon>
        <taxon>Actinopterygii</taxon>
        <taxon>Neopterygii</taxon>
        <taxon>Teleostei</taxon>
        <taxon>Neoteleostei</taxon>
        <taxon>Acanthomorphata</taxon>
        <taxon>Eupercaria</taxon>
        <taxon>Perciformes</taxon>
        <taxon>Cottioidei</taxon>
        <taxon>Cottales</taxon>
        <taxon>Liparidae</taxon>
        <taxon>Liparis</taxon>
    </lineage>
</organism>
<proteinExistence type="predicted"/>
<feature type="compositionally biased region" description="Basic and acidic residues" evidence="1">
    <location>
        <begin position="171"/>
        <end position="180"/>
    </location>
</feature>
<dbReference type="Proteomes" id="UP000314294">
    <property type="component" value="Unassembled WGS sequence"/>
</dbReference>
<reference evidence="2 3" key="1">
    <citation type="submission" date="2019-03" db="EMBL/GenBank/DDBJ databases">
        <title>First draft genome of Liparis tanakae, snailfish: a comprehensive survey of snailfish specific genes.</title>
        <authorList>
            <person name="Kim W."/>
            <person name="Song I."/>
            <person name="Jeong J.-H."/>
            <person name="Kim D."/>
            <person name="Kim S."/>
            <person name="Ryu S."/>
            <person name="Song J.Y."/>
            <person name="Lee S.K."/>
        </authorList>
    </citation>
    <scope>NUCLEOTIDE SEQUENCE [LARGE SCALE GENOMIC DNA]</scope>
    <source>
        <tissue evidence="2">Muscle</tissue>
    </source>
</reference>
<keyword evidence="3" id="KW-1185">Reference proteome</keyword>
<dbReference type="AlphaFoldDB" id="A0A4Z2G9H5"/>
<evidence type="ECO:0000313" key="3">
    <source>
        <dbReference type="Proteomes" id="UP000314294"/>
    </source>
</evidence>
<dbReference type="EMBL" id="SRLO01000655">
    <property type="protein sequence ID" value="TNN49474.1"/>
    <property type="molecule type" value="Genomic_DNA"/>
</dbReference>
<feature type="compositionally biased region" description="Basic and acidic residues" evidence="1">
    <location>
        <begin position="93"/>
        <end position="111"/>
    </location>
</feature>
<evidence type="ECO:0000256" key="1">
    <source>
        <dbReference type="SAM" id="MobiDB-lite"/>
    </source>
</evidence>
<comment type="caution">
    <text evidence="2">The sequence shown here is derived from an EMBL/GenBank/DDBJ whole genome shotgun (WGS) entry which is preliminary data.</text>
</comment>
<evidence type="ECO:0000313" key="2">
    <source>
        <dbReference type="EMBL" id="TNN49474.1"/>
    </source>
</evidence>
<gene>
    <name evidence="2" type="ORF">EYF80_040315</name>
</gene>
<protein>
    <submittedName>
        <fullName evidence="2">Uncharacterized protein</fullName>
    </submittedName>
</protein>
<sequence length="180" mass="19807">MDTAMNLQREAGERGGGRTTGPVSNSVERRRDSRWISCLQPEAQPCAYLCVNKQRHHQHRQQQVGEGQADDEVVGGGLQGLLQVHAQAHEHVPAGDHHDQQHPEEQRREVVAGRGGGGGLRRRQRVVVGVGEVVRHGGGGSRRAPQTHGPLVRRRATLCGGAVSSKSRAQRSRDEHERYR</sequence>
<name>A0A4Z2G9H5_9TELE</name>
<accession>A0A4Z2G9H5</accession>
<feature type="region of interest" description="Disordered" evidence="1">
    <location>
        <begin position="1"/>
        <end position="32"/>
    </location>
</feature>
<feature type="region of interest" description="Disordered" evidence="1">
    <location>
        <begin position="93"/>
        <end position="180"/>
    </location>
</feature>